<organism evidence="13 14">
    <name type="scientific">SAR86 cluster bacterium</name>
    <dbReference type="NCBI Taxonomy" id="2030880"/>
    <lineage>
        <taxon>Bacteria</taxon>
        <taxon>Pseudomonadati</taxon>
        <taxon>Pseudomonadota</taxon>
        <taxon>Gammaproteobacteria</taxon>
        <taxon>SAR86 cluster</taxon>
    </lineage>
</organism>
<dbReference type="InterPro" id="IPR015870">
    <property type="entry name" value="UDP-acyl_N-AcGlcN_deAcase_N"/>
</dbReference>
<evidence type="ECO:0000256" key="12">
    <source>
        <dbReference type="HAMAP-Rule" id="MF_00388"/>
    </source>
</evidence>
<evidence type="ECO:0000313" key="13">
    <source>
        <dbReference type="EMBL" id="RZO23933.1"/>
    </source>
</evidence>
<dbReference type="GO" id="GO:0103117">
    <property type="term" value="F:UDP-3-O-acyl-N-acetylglucosamine deacetylase activity"/>
    <property type="evidence" value="ECO:0007669"/>
    <property type="project" value="UniProtKB-UniRule"/>
</dbReference>
<dbReference type="PANTHER" id="PTHR33694:SF1">
    <property type="entry name" value="UDP-3-O-ACYL-N-ACETYLGLUCOSAMINE DEACETYLASE 1, MITOCHONDRIAL-RELATED"/>
    <property type="match status" value="1"/>
</dbReference>
<feature type="binding site" evidence="12">
    <location>
        <position position="78"/>
    </location>
    <ligand>
        <name>Zn(2+)</name>
        <dbReference type="ChEBI" id="CHEBI:29105"/>
    </ligand>
</feature>
<dbReference type="EC" id="3.5.1.108" evidence="4 12"/>
<evidence type="ECO:0000256" key="2">
    <source>
        <dbReference type="ARBA" id="ARBA00002923"/>
    </source>
</evidence>
<dbReference type="GO" id="GO:0009245">
    <property type="term" value="P:lipid A biosynthetic process"/>
    <property type="evidence" value="ECO:0007669"/>
    <property type="project" value="UniProtKB-UniRule"/>
</dbReference>
<comment type="function">
    <text evidence="2 12">Catalyzes the hydrolysis of UDP-3-O-myristoyl-N-acetylglucosamine to form UDP-3-O-myristoylglucosamine and acetate, the committed step in lipid A biosynthesis.</text>
</comment>
<keyword evidence="10 12" id="KW-0443">Lipid metabolism</keyword>
<dbReference type="InterPro" id="IPR011334">
    <property type="entry name" value="UDP-acyl_GlcNac_deAcase_C"/>
</dbReference>
<dbReference type="EMBL" id="SHBL01000019">
    <property type="protein sequence ID" value="RZO23933.1"/>
    <property type="molecule type" value="Genomic_DNA"/>
</dbReference>
<keyword evidence="5 12" id="KW-0444">Lipid biosynthesis</keyword>
<dbReference type="PANTHER" id="PTHR33694">
    <property type="entry name" value="UDP-3-O-ACYL-N-ACETYLGLUCOSAMINE DEACETYLASE 1, MITOCHONDRIAL-RELATED"/>
    <property type="match status" value="1"/>
</dbReference>
<dbReference type="HAMAP" id="MF_00388">
    <property type="entry name" value="LpxC"/>
    <property type="match status" value="1"/>
</dbReference>
<evidence type="ECO:0000256" key="6">
    <source>
        <dbReference type="ARBA" id="ARBA00022556"/>
    </source>
</evidence>
<feature type="active site" description="Proton donor" evidence="12">
    <location>
        <position position="264"/>
    </location>
</feature>
<comment type="pathway">
    <text evidence="3 12">Glycolipid biosynthesis; lipid IV(A) biosynthesis; lipid IV(A) from (3R)-3-hydroxytetradecanoyl-[acyl-carrier-protein] and UDP-N-acetyl-alpha-D-glucosamine: step 2/6.</text>
</comment>
<feature type="binding site" evidence="12">
    <location>
        <position position="241"/>
    </location>
    <ligand>
        <name>Zn(2+)</name>
        <dbReference type="ChEBI" id="CHEBI:29105"/>
    </ligand>
</feature>
<evidence type="ECO:0000313" key="14">
    <source>
        <dbReference type="Proteomes" id="UP000320146"/>
    </source>
</evidence>
<keyword evidence="6 12" id="KW-0441">Lipid A biosynthesis</keyword>
<reference evidence="13 14" key="1">
    <citation type="submission" date="2019-02" db="EMBL/GenBank/DDBJ databases">
        <title>Prokaryotic population dynamics and viral predation in marine succession experiment using metagenomics: the confinement effect.</title>
        <authorList>
            <person name="Haro-Moreno J.M."/>
            <person name="Rodriguez-Valera F."/>
            <person name="Lopez-Perez M."/>
        </authorList>
    </citation>
    <scope>NUCLEOTIDE SEQUENCE [LARGE SCALE GENOMIC DNA]</scope>
    <source>
        <strain evidence="13">MED-G166</strain>
    </source>
</reference>
<evidence type="ECO:0000256" key="5">
    <source>
        <dbReference type="ARBA" id="ARBA00022516"/>
    </source>
</evidence>
<evidence type="ECO:0000256" key="1">
    <source>
        <dbReference type="ARBA" id="ARBA00001947"/>
    </source>
</evidence>
<comment type="similarity">
    <text evidence="12">Belongs to the LpxC family.</text>
</comment>
<evidence type="ECO:0000256" key="10">
    <source>
        <dbReference type="ARBA" id="ARBA00023098"/>
    </source>
</evidence>
<dbReference type="NCBIfam" id="TIGR00325">
    <property type="entry name" value="lpxC"/>
    <property type="match status" value="1"/>
</dbReference>
<dbReference type="SUPFAM" id="SSF54211">
    <property type="entry name" value="Ribosomal protein S5 domain 2-like"/>
    <property type="match status" value="2"/>
</dbReference>
<gene>
    <name evidence="12" type="primary">lpxC</name>
    <name evidence="13" type="ORF">EVA99_02780</name>
</gene>
<feature type="binding site" evidence="12">
    <location>
        <position position="237"/>
    </location>
    <ligand>
        <name>Zn(2+)</name>
        <dbReference type="ChEBI" id="CHEBI:29105"/>
    </ligand>
</feature>
<dbReference type="InterPro" id="IPR004463">
    <property type="entry name" value="UDP-acyl_GlcNac_deAcase"/>
</dbReference>
<dbReference type="AlphaFoldDB" id="A0A520MRU9"/>
<dbReference type="UniPathway" id="UPA00359">
    <property type="reaction ID" value="UER00478"/>
</dbReference>
<protein>
    <recommendedName>
        <fullName evidence="4 12">UDP-3-O-acyl-N-acetylglucosamine deacetylase</fullName>
        <shortName evidence="12">UDP-3-O-acyl-GlcNAc deacetylase</shortName>
        <ecNumber evidence="4 12">3.5.1.108</ecNumber>
    </recommendedName>
    <alternativeName>
        <fullName evidence="12">UDP-3-O-[R-3-hydroxymyristoyl]-N-acetylglucosamine deacetylase</fullName>
    </alternativeName>
</protein>
<evidence type="ECO:0000256" key="4">
    <source>
        <dbReference type="ARBA" id="ARBA00012745"/>
    </source>
</evidence>
<dbReference type="Pfam" id="PF03331">
    <property type="entry name" value="LpxC"/>
    <property type="match status" value="1"/>
</dbReference>
<keyword evidence="8 12" id="KW-0378">Hydrolase</keyword>
<dbReference type="GO" id="GO:0016020">
    <property type="term" value="C:membrane"/>
    <property type="evidence" value="ECO:0007669"/>
    <property type="project" value="GOC"/>
</dbReference>
<evidence type="ECO:0000256" key="9">
    <source>
        <dbReference type="ARBA" id="ARBA00022833"/>
    </source>
</evidence>
<comment type="catalytic activity">
    <reaction evidence="11 12">
        <text>a UDP-3-O-[(3R)-3-hydroxyacyl]-N-acetyl-alpha-D-glucosamine + H2O = a UDP-3-O-[(3R)-3-hydroxyacyl]-alpha-D-glucosamine + acetate</text>
        <dbReference type="Rhea" id="RHEA:67816"/>
        <dbReference type="ChEBI" id="CHEBI:15377"/>
        <dbReference type="ChEBI" id="CHEBI:30089"/>
        <dbReference type="ChEBI" id="CHEBI:137740"/>
        <dbReference type="ChEBI" id="CHEBI:173225"/>
        <dbReference type="EC" id="3.5.1.108"/>
    </reaction>
</comment>
<sequence length="304" mass="33491">MLAQRTIRNKTSATGVGLHTGKKATLTLHPADPDTGIIFRRRDGDRVVEIPAQANFVGDTTLSTTLEHDGAEIATIEHLMSALAGIGVDNCIIDCDGPEIPIMEGSSTRFVFLIQAAGIVEQSAVKKFIYVTKSVQVQRDDAVAKIKPYKGFRVSFGLEFDHPVYKKYPQTASIDFSQTSFIRQVSRARTFGVYSELEMLKKSNRALGANLENAIGIGDDDVLNEGGLRFADEFVKHKMLDAIGDLYLLGHNLIGEFYGFKSGHALNNQLLKKIESENAYKIIEIDEIKDAPINYLKPVAEELA</sequence>
<keyword evidence="7 12" id="KW-0479">Metal-binding</keyword>
<evidence type="ECO:0000256" key="8">
    <source>
        <dbReference type="ARBA" id="ARBA00022801"/>
    </source>
</evidence>
<comment type="cofactor">
    <cofactor evidence="1 12">
        <name>Zn(2+)</name>
        <dbReference type="ChEBI" id="CHEBI:29105"/>
    </cofactor>
</comment>
<keyword evidence="9 12" id="KW-0862">Zinc</keyword>
<dbReference type="Gene3D" id="3.30.1700.10">
    <property type="entry name" value="lpxc deacetylase, domain 2"/>
    <property type="match status" value="1"/>
</dbReference>
<comment type="caution">
    <text evidence="13">The sequence shown here is derived from an EMBL/GenBank/DDBJ whole genome shotgun (WGS) entry which is preliminary data.</text>
</comment>
<dbReference type="Gene3D" id="3.30.230.20">
    <property type="entry name" value="lpxc deacetylase, domain 1"/>
    <property type="match status" value="1"/>
</dbReference>
<accession>A0A520MRU9</accession>
<proteinExistence type="inferred from homology"/>
<dbReference type="Proteomes" id="UP000320146">
    <property type="component" value="Unassembled WGS sequence"/>
</dbReference>
<evidence type="ECO:0000256" key="3">
    <source>
        <dbReference type="ARBA" id="ARBA00005002"/>
    </source>
</evidence>
<dbReference type="GO" id="GO:0046872">
    <property type="term" value="F:metal ion binding"/>
    <property type="evidence" value="ECO:0007669"/>
    <property type="project" value="UniProtKB-KW"/>
</dbReference>
<dbReference type="InterPro" id="IPR020568">
    <property type="entry name" value="Ribosomal_Su5_D2-typ_SF"/>
</dbReference>
<evidence type="ECO:0000256" key="11">
    <source>
        <dbReference type="ARBA" id="ARBA00024535"/>
    </source>
</evidence>
<evidence type="ECO:0000256" key="7">
    <source>
        <dbReference type="ARBA" id="ARBA00022723"/>
    </source>
</evidence>
<name>A0A520MRU9_9GAMM</name>